<comment type="caution">
    <text evidence="2">The sequence shown here is derived from an EMBL/GenBank/DDBJ whole genome shotgun (WGS) entry which is preliminary data.</text>
</comment>
<feature type="domain" description="UspA" evidence="1">
    <location>
        <begin position="41"/>
        <end position="123"/>
    </location>
</feature>
<dbReference type="CDD" id="cd00293">
    <property type="entry name" value="USP-like"/>
    <property type="match status" value="1"/>
</dbReference>
<dbReference type="EMBL" id="MFSS01000116">
    <property type="protein sequence ID" value="OGI41788.1"/>
    <property type="molecule type" value="Genomic_DNA"/>
</dbReference>
<feature type="non-terminal residue" evidence="2">
    <location>
        <position position="1"/>
    </location>
</feature>
<dbReference type="InterPro" id="IPR006016">
    <property type="entry name" value="UspA"/>
</dbReference>
<dbReference type="AlphaFoldDB" id="A0A1F6T9I2"/>
<evidence type="ECO:0000259" key="1">
    <source>
        <dbReference type="Pfam" id="PF00582"/>
    </source>
</evidence>
<dbReference type="Proteomes" id="UP000177925">
    <property type="component" value="Unassembled WGS sequence"/>
</dbReference>
<organism evidence="2 3">
    <name type="scientific">Candidatus Muproteobacteria bacterium RBG_16_64_11</name>
    <dbReference type="NCBI Taxonomy" id="1817758"/>
    <lineage>
        <taxon>Bacteria</taxon>
        <taxon>Pseudomonadati</taxon>
        <taxon>Pseudomonadota</taxon>
        <taxon>Candidatus Muproteobacteria</taxon>
    </lineage>
</organism>
<proteinExistence type="predicted"/>
<dbReference type="InterPro" id="IPR014729">
    <property type="entry name" value="Rossmann-like_a/b/a_fold"/>
</dbReference>
<sequence length="127" mass="14233">CGPGASLHHLIVVPDFWKGMMGDDWLNNAATREIYGDYVESQLENEVRAHIRRLRKLAAKRKIRYEFKMVQGKPTECLVARAAKGPVDIVVLGSPRPRGKAGYRSGIELDKLARGVRKPILIAPFPK</sequence>
<dbReference type="Gene3D" id="3.40.50.620">
    <property type="entry name" value="HUPs"/>
    <property type="match status" value="1"/>
</dbReference>
<name>A0A1F6T9I2_9PROT</name>
<gene>
    <name evidence="2" type="ORF">A2150_01435</name>
</gene>
<reference evidence="2 3" key="1">
    <citation type="journal article" date="2016" name="Nat. Commun.">
        <title>Thousands of microbial genomes shed light on interconnected biogeochemical processes in an aquifer system.</title>
        <authorList>
            <person name="Anantharaman K."/>
            <person name="Brown C.T."/>
            <person name="Hug L.A."/>
            <person name="Sharon I."/>
            <person name="Castelle C.J."/>
            <person name="Probst A.J."/>
            <person name="Thomas B.C."/>
            <person name="Singh A."/>
            <person name="Wilkins M.J."/>
            <person name="Karaoz U."/>
            <person name="Brodie E.L."/>
            <person name="Williams K.H."/>
            <person name="Hubbard S.S."/>
            <person name="Banfield J.F."/>
        </authorList>
    </citation>
    <scope>NUCLEOTIDE SEQUENCE [LARGE SCALE GENOMIC DNA]</scope>
</reference>
<accession>A0A1F6T9I2</accession>
<dbReference type="SUPFAM" id="SSF52402">
    <property type="entry name" value="Adenine nucleotide alpha hydrolases-like"/>
    <property type="match status" value="1"/>
</dbReference>
<dbReference type="Pfam" id="PF00582">
    <property type="entry name" value="Usp"/>
    <property type="match status" value="1"/>
</dbReference>
<evidence type="ECO:0000313" key="2">
    <source>
        <dbReference type="EMBL" id="OGI41788.1"/>
    </source>
</evidence>
<evidence type="ECO:0000313" key="3">
    <source>
        <dbReference type="Proteomes" id="UP000177925"/>
    </source>
</evidence>
<protein>
    <recommendedName>
        <fullName evidence="1">UspA domain-containing protein</fullName>
    </recommendedName>
</protein>